<dbReference type="OrthoDB" id="5954035at2759"/>
<dbReference type="AlphaFoldDB" id="A0A077ZN12"/>
<dbReference type="PANTHER" id="PTHR10794:SF63">
    <property type="entry name" value="ALPHA_BETA HYDROLASE 1, ISOFORM A"/>
    <property type="match status" value="1"/>
</dbReference>
<dbReference type="GO" id="GO:0047372">
    <property type="term" value="F:monoacylglycerol lipase activity"/>
    <property type="evidence" value="ECO:0007669"/>
    <property type="project" value="TreeGrafter"/>
</dbReference>
<evidence type="ECO:0000256" key="2">
    <source>
        <dbReference type="PIRSR" id="PIRSR005211-1"/>
    </source>
</evidence>
<dbReference type="PIRSF" id="PIRSF005211">
    <property type="entry name" value="Ab_hydro_YheT"/>
    <property type="match status" value="1"/>
</dbReference>
<dbReference type="OMA" id="RETRICM"/>
<accession>A0A077ZN12</accession>
<protein>
    <submittedName>
        <fullName evidence="4">Embryogenesis-associated protein emb8-like</fullName>
    </submittedName>
</protein>
<dbReference type="GO" id="GO:0034338">
    <property type="term" value="F:short-chain carboxylesterase activity"/>
    <property type="evidence" value="ECO:0007669"/>
    <property type="project" value="TreeGrafter"/>
</dbReference>
<proteinExistence type="inferred from homology"/>
<keyword evidence="5" id="KW-1185">Reference proteome</keyword>
<dbReference type="Gene3D" id="3.40.50.1820">
    <property type="entry name" value="alpha/beta hydrolase"/>
    <property type="match status" value="1"/>
</dbReference>
<dbReference type="FunCoup" id="A0A077ZN12">
    <property type="interactions" value="25"/>
</dbReference>
<dbReference type="PANTHER" id="PTHR10794">
    <property type="entry name" value="ABHYDROLASE DOMAIN-CONTAINING PROTEIN"/>
    <property type="match status" value="1"/>
</dbReference>
<dbReference type="EMBL" id="CCKQ01000238">
    <property type="protein sequence ID" value="CDW71298.1"/>
    <property type="molecule type" value="Genomic_DNA"/>
</dbReference>
<dbReference type="InParanoid" id="A0A077ZN12"/>
<feature type="active site" description="Charge relay system" evidence="2">
    <location>
        <position position="109"/>
    </location>
</feature>
<evidence type="ECO:0000313" key="4">
    <source>
        <dbReference type="EMBL" id="CDW71298.1"/>
    </source>
</evidence>
<dbReference type="Pfam" id="PF00561">
    <property type="entry name" value="Abhydrolase_1"/>
    <property type="match status" value="1"/>
</dbReference>
<feature type="active site" description="Charge relay system" evidence="2">
    <location>
        <position position="273"/>
    </location>
</feature>
<comment type="similarity">
    <text evidence="1">Belongs to the AB hydrolase superfamily. AB hydrolase 4 family.</text>
</comment>
<dbReference type="InterPro" id="IPR029058">
    <property type="entry name" value="AB_hydrolase_fold"/>
</dbReference>
<sequence>MKEGGSISIDWVYPLDDVVGCKRETRICMIFPGMSGNSDRGYIKCLVQHLSQEKGYIVGVFHNRGIQSEYTSPMFLDITSSSEIDAALKHMQQKFQNKAHPRYVGVGLSLGANLMLKIAGEQKEKFPLEAMVSLSNPFDLWKVLCQMKGNVFERNLVKEYSEDTILKQSPSVAEQEIILQMKEKYELNFEKIRQARSWKELDQEFTMKVHYKYDSPEEYYRASSCKNVIQDIQKPVLVIHAKDDPVTPLECIPLEECRQNKNMIVQLLNKGGHLCFFQGLFGNKRWYPQVISEYLDAVLGLDQIKEESQY</sequence>
<feature type="domain" description="AB hydrolase-1" evidence="3">
    <location>
        <begin position="30"/>
        <end position="279"/>
    </location>
</feature>
<reference evidence="4 5" key="1">
    <citation type="submission" date="2014-06" db="EMBL/GenBank/DDBJ databases">
        <authorList>
            <person name="Swart Estienne"/>
        </authorList>
    </citation>
    <scope>NUCLEOTIDE SEQUENCE [LARGE SCALE GENOMIC DNA]</scope>
    <source>
        <strain evidence="4 5">130c</strain>
    </source>
</reference>
<evidence type="ECO:0000313" key="5">
    <source>
        <dbReference type="Proteomes" id="UP000039865"/>
    </source>
</evidence>
<evidence type="ECO:0000259" key="3">
    <source>
        <dbReference type="Pfam" id="PF00561"/>
    </source>
</evidence>
<organism evidence="4 5">
    <name type="scientific">Stylonychia lemnae</name>
    <name type="common">Ciliate</name>
    <dbReference type="NCBI Taxonomy" id="5949"/>
    <lineage>
        <taxon>Eukaryota</taxon>
        <taxon>Sar</taxon>
        <taxon>Alveolata</taxon>
        <taxon>Ciliophora</taxon>
        <taxon>Intramacronucleata</taxon>
        <taxon>Spirotrichea</taxon>
        <taxon>Stichotrichia</taxon>
        <taxon>Sporadotrichida</taxon>
        <taxon>Oxytrichidae</taxon>
        <taxon>Stylonychinae</taxon>
        <taxon>Stylonychia</taxon>
    </lineage>
</organism>
<dbReference type="SUPFAM" id="SSF53474">
    <property type="entry name" value="alpha/beta-Hydrolases"/>
    <property type="match status" value="1"/>
</dbReference>
<feature type="active site" description="Charge relay system" evidence="2">
    <location>
        <position position="244"/>
    </location>
</feature>
<gene>
    <name evidence="4" type="primary">Contig18286.g19425</name>
    <name evidence="4" type="ORF">STYLEM_241</name>
</gene>
<dbReference type="InterPro" id="IPR012020">
    <property type="entry name" value="ABHD4"/>
</dbReference>
<evidence type="ECO:0000256" key="1">
    <source>
        <dbReference type="ARBA" id="ARBA00010884"/>
    </source>
</evidence>
<dbReference type="InterPro" id="IPR000073">
    <property type="entry name" value="AB_hydrolase_1"/>
</dbReference>
<dbReference type="Proteomes" id="UP000039865">
    <property type="component" value="Unassembled WGS sequence"/>
</dbReference>
<dbReference type="InterPro" id="IPR050960">
    <property type="entry name" value="AB_hydrolase_4_sf"/>
</dbReference>
<name>A0A077ZN12_STYLE</name>